<evidence type="ECO:0000256" key="1">
    <source>
        <dbReference type="ARBA" id="ARBA00022448"/>
    </source>
</evidence>
<dbReference type="GO" id="GO:0005524">
    <property type="term" value="F:ATP binding"/>
    <property type="evidence" value="ECO:0007669"/>
    <property type="project" value="InterPro"/>
</dbReference>
<keyword evidence="1" id="KW-0813">Transport</keyword>
<evidence type="ECO:0000313" key="4">
    <source>
        <dbReference type="Proteomes" id="UP000016605"/>
    </source>
</evidence>
<name>U2RQQ7_LEIAQ</name>
<dbReference type="Gene3D" id="3.40.50.300">
    <property type="entry name" value="P-loop containing nucleotide triphosphate hydrolases"/>
    <property type="match status" value="1"/>
</dbReference>
<dbReference type="GO" id="GO:0016887">
    <property type="term" value="F:ATP hydrolysis activity"/>
    <property type="evidence" value="ECO:0007669"/>
    <property type="project" value="InterPro"/>
</dbReference>
<protein>
    <recommendedName>
        <fullName evidence="2">ABC transporter domain-containing protein</fullName>
    </recommendedName>
</protein>
<accession>U2RQQ7</accession>
<dbReference type="RefSeq" id="WP_021763196.1">
    <property type="nucleotide sequence ID" value="NZ_KI272239.1"/>
</dbReference>
<comment type="caution">
    <text evidence="3">The sequence shown here is derived from an EMBL/GenBank/DDBJ whole genome shotgun (WGS) entry which is preliminary data.</text>
</comment>
<dbReference type="HOGENOM" id="CLU_000604_1_15_11"/>
<evidence type="ECO:0000259" key="2">
    <source>
        <dbReference type="Pfam" id="PF00005"/>
    </source>
</evidence>
<dbReference type="AlphaFoldDB" id="U2RQQ7"/>
<evidence type="ECO:0000313" key="3">
    <source>
        <dbReference type="EMBL" id="ERK70914.1"/>
    </source>
</evidence>
<dbReference type="EMBL" id="AWVQ01000360">
    <property type="protein sequence ID" value="ERK70914.1"/>
    <property type="molecule type" value="Genomic_DNA"/>
</dbReference>
<dbReference type="PANTHER" id="PTHR43023">
    <property type="entry name" value="PROTEIN TRIGALACTOSYLDIACYLGLYCEROL 3, CHLOROPLASTIC"/>
    <property type="match status" value="1"/>
</dbReference>
<gene>
    <name evidence="3" type="ORF">N136_02756</name>
</gene>
<dbReference type="Pfam" id="PF00005">
    <property type="entry name" value="ABC_tran"/>
    <property type="match status" value="1"/>
</dbReference>
<feature type="non-terminal residue" evidence="3">
    <location>
        <position position="55"/>
    </location>
</feature>
<sequence>MTDTAIGARPMVRAEEVHKAYGNHHVLKGVSLDVHQGEVVCVIGPSGSGKSTFLR</sequence>
<dbReference type="SUPFAM" id="SSF52540">
    <property type="entry name" value="P-loop containing nucleoside triphosphate hydrolases"/>
    <property type="match status" value="1"/>
</dbReference>
<organism evidence="3 4">
    <name type="scientific">Leifsonia aquatica ATCC 14665</name>
    <dbReference type="NCBI Taxonomy" id="1358026"/>
    <lineage>
        <taxon>Bacteria</taxon>
        <taxon>Bacillati</taxon>
        <taxon>Actinomycetota</taxon>
        <taxon>Actinomycetes</taxon>
        <taxon>Micrococcales</taxon>
        <taxon>Microbacteriaceae</taxon>
        <taxon>Leifsonia</taxon>
    </lineage>
</organism>
<reference evidence="3 4" key="1">
    <citation type="submission" date="2013-08" db="EMBL/GenBank/DDBJ databases">
        <authorList>
            <person name="Weinstock G."/>
            <person name="Sodergren E."/>
            <person name="Wylie T."/>
            <person name="Fulton L."/>
            <person name="Fulton R."/>
            <person name="Fronick C."/>
            <person name="O'Laughlin M."/>
            <person name="Godfrey J."/>
            <person name="Miner T."/>
            <person name="Herter B."/>
            <person name="Appelbaum E."/>
            <person name="Cordes M."/>
            <person name="Lek S."/>
            <person name="Wollam A."/>
            <person name="Pepin K.H."/>
            <person name="Palsikar V.B."/>
            <person name="Mitreva M."/>
            <person name="Wilson R.K."/>
        </authorList>
    </citation>
    <scope>NUCLEOTIDE SEQUENCE [LARGE SCALE GENOMIC DNA]</scope>
    <source>
        <strain evidence="3 4">ATCC 14665</strain>
    </source>
</reference>
<dbReference type="PANTHER" id="PTHR43023:SF4">
    <property type="entry name" value="AMINO ACID ABC TRANSPORTER ATP-BINDING PROTEIN"/>
    <property type="match status" value="1"/>
</dbReference>
<proteinExistence type="predicted"/>
<feature type="domain" description="ABC transporter" evidence="2">
    <location>
        <begin position="27"/>
        <end position="55"/>
    </location>
</feature>
<dbReference type="InterPro" id="IPR027417">
    <property type="entry name" value="P-loop_NTPase"/>
</dbReference>
<dbReference type="InterPro" id="IPR003439">
    <property type="entry name" value="ABC_transporter-like_ATP-bd"/>
</dbReference>
<dbReference type="Proteomes" id="UP000016605">
    <property type="component" value="Unassembled WGS sequence"/>
</dbReference>